<keyword evidence="2" id="KW-0413">Isomerase</keyword>
<feature type="domain" description="Xylose isomerase-like TIM barrel" evidence="1">
    <location>
        <begin position="23"/>
        <end position="268"/>
    </location>
</feature>
<accession>A0ABV1G5N5</accession>
<sequence length="296" mass="34196">MHFISSAMASFCLETTVEDAMQTVRDAGFDSLDFPLSVYSRPQDAPLRGDNWRQWARGVRRTADRIGLPITQAHASWEQAIPDDLHYESPYEIYERTMEACAILGCRQLIFHPVLYLHRMPDRSLWPRIHDWNVRWFHELLPLAEKFDIVINLENTFDYRHLQQPGDAPVPYTTAQDMLELVYGIGSNRVQLCLDTGHAHISGQDVPEMIRAWRGNLATLHLNDNYGLIRPVFEDLHLFPGYGTLEWKPIFDALRDIRFRGVLNIEPVVELARMPRAVRIIQLRAAAQTLQVLAEL</sequence>
<dbReference type="GO" id="GO:0016853">
    <property type="term" value="F:isomerase activity"/>
    <property type="evidence" value="ECO:0007669"/>
    <property type="project" value="UniProtKB-KW"/>
</dbReference>
<name>A0ABV1G5N5_9FIRM</name>
<evidence type="ECO:0000259" key="1">
    <source>
        <dbReference type="Pfam" id="PF01261"/>
    </source>
</evidence>
<dbReference type="Proteomes" id="UP001491552">
    <property type="component" value="Unassembled WGS sequence"/>
</dbReference>
<evidence type="ECO:0000313" key="3">
    <source>
        <dbReference type="Proteomes" id="UP001491552"/>
    </source>
</evidence>
<dbReference type="Pfam" id="PF01261">
    <property type="entry name" value="AP_endonuc_2"/>
    <property type="match status" value="1"/>
</dbReference>
<dbReference type="InterPro" id="IPR050312">
    <property type="entry name" value="IolE/XylAMocC-like"/>
</dbReference>
<dbReference type="RefSeq" id="WP_349135317.1">
    <property type="nucleotide sequence ID" value="NZ_JBBMFF010000175.1"/>
</dbReference>
<keyword evidence="3" id="KW-1185">Reference proteome</keyword>
<dbReference type="PANTHER" id="PTHR12110:SF21">
    <property type="entry name" value="XYLOSE ISOMERASE-LIKE TIM BARREL DOMAIN-CONTAINING PROTEIN"/>
    <property type="match status" value="1"/>
</dbReference>
<dbReference type="SUPFAM" id="SSF51658">
    <property type="entry name" value="Xylose isomerase-like"/>
    <property type="match status" value="1"/>
</dbReference>
<reference evidence="2 3" key="1">
    <citation type="submission" date="2024-03" db="EMBL/GenBank/DDBJ databases">
        <title>Human intestinal bacterial collection.</title>
        <authorList>
            <person name="Pauvert C."/>
            <person name="Hitch T.C.A."/>
            <person name="Clavel T."/>
        </authorList>
    </citation>
    <scope>NUCLEOTIDE SEQUENCE [LARGE SCALE GENOMIC DNA]</scope>
    <source>
        <strain evidence="2 3">CLA-AA-H192</strain>
    </source>
</reference>
<protein>
    <submittedName>
        <fullName evidence="2">Sugar phosphate isomerase/epimerase</fullName>
    </submittedName>
</protein>
<comment type="caution">
    <text evidence="2">The sequence shown here is derived from an EMBL/GenBank/DDBJ whole genome shotgun (WGS) entry which is preliminary data.</text>
</comment>
<dbReference type="InterPro" id="IPR036237">
    <property type="entry name" value="Xyl_isomerase-like_sf"/>
</dbReference>
<dbReference type="Gene3D" id="3.20.20.150">
    <property type="entry name" value="Divalent-metal-dependent TIM barrel enzymes"/>
    <property type="match status" value="1"/>
</dbReference>
<evidence type="ECO:0000313" key="2">
    <source>
        <dbReference type="EMBL" id="MEQ2510639.1"/>
    </source>
</evidence>
<organism evidence="2 3">
    <name type="scientific">Faecousia intestinalis</name>
    <dbReference type="NCBI Taxonomy" id="3133167"/>
    <lineage>
        <taxon>Bacteria</taxon>
        <taxon>Bacillati</taxon>
        <taxon>Bacillota</taxon>
        <taxon>Clostridia</taxon>
        <taxon>Eubacteriales</taxon>
        <taxon>Oscillospiraceae</taxon>
        <taxon>Faecousia</taxon>
    </lineage>
</organism>
<dbReference type="PANTHER" id="PTHR12110">
    <property type="entry name" value="HYDROXYPYRUVATE ISOMERASE"/>
    <property type="match status" value="1"/>
</dbReference>
<dbReference type="EMBL" id="JBBMFF010000175">
    <property type="protein sequence ID" value="MEQ2510639.1"/>
    <property type="molecule type" value="Genomic_DNA"/>
</dbReference>
<gene>
    <name evidence="2" type="ORF">WMO66_05160</name>
</gene>
<dbReference type="InterPro" id="IPR013022">
    <property type="entry name" value="Xyl_isomerase-like_TIM-brl"/>
</dbReference>
<proteinExistence type="predicted"/>